<accession>T0L2P5</accession>
<dbReference type="GO" id="GO:0005634">
    <property type="term" value="C:nucleus"/>
    <property type="evidence" value="ECO:0007669"/>
    <property type="project" value="UniProtKB-SubCell"/>
</dbReference>
<dbReference type="Gene3D" id="1.10.10.60">
    <property type="entry name" value="Homeodomain-like"/>
    <property type="match status" value="1"/>
</dbReference>
<gene>
    <name evidence="6" type="ORF">NAPIS_ORF00600</name>
</gene>
<dbReference type="HOGENOM" id="CLU_1741076_0_0_1"/>
<dbReference type="InterPro" id="IPR001356">
    <property type="entry name" value="HD"/>
</dbReference>
<evidence type="ECO:0000256" key="3">
    <source>
        <dbReference type="ARBA" id="ARBA00023242"/>
    </source>
</evidence>
<dbReference type="OrthoDB" id="10056939at2759"/>
<dbReference type="GO" id="GO:0003677">
    <property type="term" value="F:DNA binding"/>
    <property type="evidence" value="ECO:0007669"/>
    <property type="project" value="UniProtKB-UniRule"/>
</dbReference>
<name>T0L2P5_9MICR</name>
<dbReference type="Proteomes" id="UP000053780">
    <property type="component" value="Unassembled WGS sequence"/>
</dbReference>
<dbReference type="AlphaFoldDB" id="T0L2P5"/>
<keyword evidence="7" id="KW-1185">Reference proteome</keyword>
<evidence type="ECO:0000313" key="6">
    <source>
        <dbReference type="EMBL" id="EQB61822.1"/>
    </source>
</evidence>
<dbReference type="InterPro" id="IPR009057">
    <property type="entry name" value="Homeodomain-like_sf"/>
</dbReference>
<evidence type="ECO:0000256" key="4">
    <source>
        <dbReference type="PROSITE-ProRule" id="PRU00108"/>
    </source>
</evidence>
<protein>
    <submittedName>
        <fullName evidence="6">Tgif-like protein on the x</fullName>
    </submittedName>
</protein>
<evidence type="ECO:0000313" key="7">
    <source>
        <dbReference type="Proteomes" id="UP000053780"/>
    </source>
</evidence>
<feature type="DNA-binding region" description="Homeobox" evidence="4">
    <location>
        <begin position="106"/>
        <end position="137"/>
    </location>
</feature>
<dbReference type="PROSITE" id="PS50071">
    <property type="entry name" value="HOMEOBOX_2"/>
    <property type="match status" value="1"/>
</dbReference>
<keyword evidence="1 4" id="KW-0238">DNA-binding</keyword>
<dbReference type="InterPro" id="IPR008422">
    <property type="entry name" value="KN_HD"/>
</dbReference>
<organism evidence="6 7">
    <name type="scientific">Vairimorpha apis BRL 01</name>
    <dbReference type="NCBI Taxonomy" id="1037528"/>
    <lineage>
        <taxon>Eukaryota</taxon>
        <taxon>Fungi</taxon>
        <taxon>Fungi incertae sedis</taxon>
        <taxon>Microsporidia</taxon>
        <taxon>Nosematidae</taxon>
        <taxon>Vairimorpha</taxon>
    </lineage>
</organism>
<dbReference type="SMART" id="SM00389">
    <property type="entry name" value="HOX"/>
    <property type="match status" value="1"/>
</dbReference>
<reference evidence="6 7" key="1">
    <citation type="journal article" date="2013" name="BMC Genomics">
        <title>Genome sequencing and comparative genomics of honey bee microsporidia, Nosema apis reveal novel insights into host-parasite interactions.</title>
        <authorList>
            <person name="Chen Yp."/>
            <person name="Pettis J.S."/>
            <person name="Zhao Y."/>
            <person name="Liu X."/>
            <person name="Tallon L.J."/>
            <person name="Sadzewicz L.D."/>
            <person name="Li R."/>
            <person name="Zheng H."/>
            <person name="Huang S."/>
            <person name="Zhang X."/>
            <person name="Hamilton M.C."/>
            <person name="Pernal S.F."/>
            <person name="Melathopoulos A.P."/>
            <person name="Yan X."/>
            <person name="Evans J.D."/>
        </authorList>
    </citation>
    <scope>NUCLEOTIDE SEQUENCE [LARGE SCALE GENOMIC DNA]</scope>
    <source>
        <strain evidence="6 7">BRL 01</strain>
    </source>
</reference>
<dbReference type="CDD" id="cd00086">
    <property type="entry name" value="homeodomain"/>
    <property type="match status" value="1"/>
</dbReference>
<dbReference type="InterPro" id="IPR050224">
    <property type="entry name" value="TALE_homeobox"/>
</dbReference>
<dbReference type="Pfam" id="PF05920">
    <property type="entry name" value="Homeobox_KN"/>
    <property type="match status" value="1"/>
</dbReference>
<feature type="domain" description="Homeobox" evidence="5">
    <location>
        <begin position="104"/>
        <end position="136"/>
    </location>
</feature>
<dbReference type="GO" id="GO:0006355">
    <property type="term" value="P:regulation of DNA-templated transcription"/>
    <property type="evidence" value="ECO:0007669"/>
    <property type="project" value="InterPro"/>
</dbReference>
<evidence type="ECO:0000256" key="1">
    <source>
        <dbReference type="ARBA" id="ARBA00023125"/>
    </source>
</evidence>
<evidence type="ECO:0000256" key="2">
    <source>
        <dbReference type="ARBA" id="ARBA00023155"/>
    </source>
</evidence>
<evidence type="ECO:0000259" key="5">
    <source>
        <dbReference type="PROSITE" id="PS50071"/>
    </source>
</evidence>
<proteinExistence type="predicted"/>
<dbReference type="SUPFAM" id="SSF46689">
    <property type="entry name" value="Homeodomain-like"/>
    <property type="match status" value="1"/>
</dbReference>
<dbReference type="EMBL" id="KE647081">
    <property type="protein sequence ID" value="EQB61822.1"/>
    <property type="molecule type" value="Genomic_DNA"/>
</dbReference>
<dbReference type="VEuPathDB" id="MicrosporidiaDB:NAPIS_ORF00600"/>
<keyword evidence="3 4" id="KW-0539">Nucleus</keyword>
<sequence length="150" mass="17862">MINFLHKLIVEISNTNKGYINGQIDREKMKISLENTGILVCLQDKILEELKKNEIYFYKCIDKINNDEFLYKKIKNQNNINKSDTENTKLLSELIIMVKKNKHNPYPSESEKIYFTEKTGLDLNQINNWFVNARRRILPYNSKKLKNLNF</sequence>
<dbReference type="PANTHER" id="PTHR11850">
    <property type="entry name" value="HOMEOBOX PROTEIN TRANSCRIPTION FACTORS"/>
    <property type="match status" value="1"/>
</dbReference>
<comment type="subcellular location">
    <subcellularLocation>
        <location evidence="4">Nucleus</location>
    </subcellularLocation>
</comment>
<keyword evidence="2 4" id="KW-0371">Homeobox</keyword>